<proteinExistence type="predicted"/>
<sequence length="233" mass="26528">MPTPHMQHPSSGSEEILSFCADYIPTLEIPSELNIIALSHHQIKGESGEHLQQIISDTIMPSSWTRVLFQMGSPSHCSLKDAEWALLDKVYIPFLILSLQVSLDEHNSPNTQRKMGQSEELANELANNDLHLISVINIATSWTVSMDDATAFSENWKKFCLSNHHLFPKRKSKPNNHFANHFPELFQCWDPAKPSATWCYERLIGVFAKIPTNEKICTSINNINIFTFIQHMN</sequence>
<keyword evidence="2" id="KW-1185">Reference proteome</keyword>
<dbReference type="Proteomes" id="UP000765509">
    <property type="component" value="Unassembled WGS sequence"/>
</dbReference>
<dbReference type="AlphaFoldDB" id="A0A9Q3I9G5"/>
<evidence type="ECO:0000313" key="1">
    <source>
        <dbReference type="EMBL" id="MBW0530694.1"/>
    </source>
</evidence>
<organism evidence="1 2">
    <name type="scientific">Austropuccinia psidii MF-1</name>
    <dbReference type="NCBI Taxonomy" id="1389203"/>
    <lineage>
        <taxon>Eukaryota</taxon>
        <taxon>Fungi</taxon>
        <taxon>Dikarya</taxon>
        <taxon>Basidiomycota</taxon>
        <taxon>Pucciniomycotina</taxon>
        <taxon>Pucciniomycetes</taxon>
        <taxon>Pucciniales</taxon>
        <taxon>Sphaerophragmiaceae</taxon>
        <taxon>Austropuccinia</taxon>
    </lineage>
</organism>
<accession>A0A9Q3I9G5</accession>
<evidence type="ECO:0000313" key="2">
    <source>
        <dbReference type="Proteomes" id="UP000765509"/>
    </source>
</evidence>
<name>A0A9Q3I9G5_9BASI</name>
<gene>
    <name evidence="1" type="ORF">O181_070409</name>
</gene>
<protein>
    <submittedName>
        <fullName evidence="1">Uncharacterized protein</fullName>
    </submittedName>
</protein>
<reference evidence="1" key="1">
    <citation type="submission" date="2021-03" db="EMBL/GenBank/DDBJ databases">
        <title>Draft genome sequence of rust myrtle Austropuccinia psidii MF-1, a brazilian biotype.</title>
        <authorList>
            <person name="Quecine M.C."/>
            <person name="Pachon D.M.R."/>
            <person name="Bonatelli M.L."/>
            <person name="Correr F.H."/>
            <person name="Franceschini L.M."/>
            <person name="Leite T.F."/>
            <person name="Margarido G.R.A."/>
            <person name="Almeida C.A."/>
            <person name="Ferrarezi J.A."/>
            <person name="Labate C.A."/>
        </authorList>
    </citation>
    <scope>NUCLEOTIDE SEQUENCE</scope>
    <source>
        <strain evidence="1">MF-1</strain>
    </source>
</reference>
<dbReference type="EMBL" id="AVOT02036221">
    <property type="protein sequence ID" value="MBW0530694.1"/>
    <property type="molecule type" value="Genomic_DNA"/>
</dbReference>
<comment type="caution">
    <text evidence="1">The sequence shown here is derived from an EMBL/GenBank/DDBJ whole genome shotgun (WGS) entry which is preliminary data.</text>
</comment>